<dbReference type="InterPro" id="IPR056259">
    <property type="entry name" value="Dredd_N"/>
</dbReference>
<dbReference type="InterPro" id="IPR002138">
    <property type="entry name" value="Pept_C14_p10"/>
</dbReference>
<feature type="domain" description="Caspase family p10" evidence="5">
    <location>
        <begin position="523"/>
        <end position="613"/>
    </location>
</feature>
<organism evidence="7">
    <name type="scientific">Locusta migratoria</name>
    <name type="common">Migratory locust</name>
    <dbReference type="NCBI Taxonomy" id="7004"/>
    <lineage>
        <taxon>Eukaryota</taxon>
        <taxon>Metazoa</taxon>
        <taxon>Ecdysozoa</taxon>
        <taxon>Arthropoda</taxon>
        <taxon>Hexapoda</taxon>
        <taxon>Insecta</taxon>
        <taxon>Pterygota</taxon>
        <taxon>Neoptera</taxon>
        <taxon>Polyneoptera</taxon>
        <taxon>Orthoptera</taxon>
        <taxon>Caelifera</taxon>
        <taxon>Acrididea</taxon>
        <taxon>Acridomorpha</taxon>
        <taxon>Acridoidea</taxon>
        <taxon>Acrididae</taxon>
        <taxon>Oedipodinae</taxon>
        <taxon>Locusta</taxon>
    </lineage>
</organism>
<dbReference type="InterPro" id="IPR001309">
    <property type="entry name" value="Pept_C14_p20"/>
</dbReference>
<dbReference type="PROSITE" id="PS50207">
    <property type="entry name" value="CASPASE_P10"/>
    <property type="match status" value="1"/>
</dbReference>
<evidence type="ECO:0000256" key="3">
    <source>
        <dbReference type="RuleBase" id="RU003971"/>
    </source>
</evidence>
<dbReference type="Pfam" id="PF23724">
    <property type="entry name" value="Dredd_2nd"/>
    <property type="match status" value="1"/>
</dbReference>
<dbReference type="PRINTS" id="PR00376">
    <property type="entry name" value="IL1BCENZYME"/>
</dbReference>
<sequence>MLGERGILFLRFVSKAFATLWDFIFFCSFASVSWVIRHLPLRMEIPDCSTEFSSTEVASLVKKALDLAQHDHSSSELLDADNEDIETDNVEPDDVKLANDHEKPVKNFDNRGKVYSQWNLPDNHITPDHISEIEKELDFYEKIALVFLLYDSEDLALQRIKVAKQSSRIGLISDWARVESTTNAHWHNKFLEALCIIQNYKLVRKLGYSREDVNLRFLPDNCATSVYVDIIRKALYILCESLDRNQSFQLLNHLKMKLQESGHAPKDLWAFDADLLEIALLQMMCLRFLNVTNSTDIDAAGLVGGLKAVGAPELAENLQSLCSRKSEDSLSDASGIMSFKTSSTSPSEKNEIVPSVCDDEFRYYINTNHVGLCLIINQKVFTRDQNPLTKHLLPEEPLETRMGTDLDRDRLWEIFTKLGFTVLVCENLTDVKMMEEIKITANKKVRGYHSCFALCILSHGKKNIVYGSNSLPVYVDRIENMLHGTQCQPLFRKPKILIIQACQGTTRQQALPYEDIVADGPACVKTAPEVGDMITFWSTVPGYAAFRDKVHGSWFIKSLWNEMMSEGSQRELTKIFTRVIGRVSDRHANLDGEKKAMMPTYNTTLRRDLIFPRLHRAYVETAQKLVGRVMYYKLIDEFANYFLSKRQR</sequence>
<feature type="domain" description="Caspase family p20" evidence="6">
    <location>
        <begin position="369"/>
        <end position="506"/>
    </location>
</feature>
<dbReference type="AlphaFoldDB" id="A0A3Q8C047"/>
<gene>
    <name evidence="7" type="primary">Dredd</name>
</gene>
<dbReference type="InterPro" id="IPR033139">
    <property type="entry name" value="Caspase_cys_AS"/>
</dbReference>
<dbReference type="PANTHER" id="PTHR48169">
    <property type="entry name" value="DED DOMAIN-CONTAINING PROTEIN"/>
    <property type="match status" value="1"/>
</dbReference>
<dbReference type="Gene3D" id="3.40.50.1460">
    <property type="match status" value="1"/>
</dbReference>
<evidence type="ECO:0000313" key="7">
    <source>
        <dbReference type="EMBL" id="ATX63070.1"/>
    </source>
</evidence>
<dbReference type="GO" id="GO:0006508">
    <property type="term" value="P:proteolysis"/>
    <property type="evidence" value="ECO:0007669"/>
    <property type="project" value="InterPro"/>
</dbReference>
<protein>
    <submittedName>
        <fullName evidence="7">Caspase-8</fullName>
    </submittedName>
</protein>
<dbReference type="SMART" id="SM00115">
    <property type="entry name" value="CASc"/>
    <property type="match status" value="1"/>
</dbReference>
<dbReference type="Pfam" id="PF00656">
    <property type="entry name" value="Peptidase_C14"/>
    <property type="match status" value="1"/>
</dbReference>
<dbReference type="InterPro" id="IPR029030">
    <property type="entry name" value="Caspase-like_dom_sf"/>
</dbReference>
<evidence type="ECO:0000259" key="5">
    <source>
        <dbReference type="PROSITE" id="PS50207"/>
    </source>
</evidence>
<dbReference type="GO" id="GO:0043067">
    <property type="term" value="P:regulation of programmed cell death"/>
    <property type="evidence" value="ECO:0007669"/>
    <property type="project" value="UniProtKB-ARBA"/>
</dbReference>
<dbReference type="GO" id="GO:0004197">
    <property type="term" value="F:cysteine-type endopeptidase activity"/>
    <property type="evidence" value="ECO:0007669"/>
    <property type="project" value="InterPro"/>
</dbReference>
<name>A0A3Q8C047_LOCMI</name>
<dbReference type="PANTHER" id="PTHR48169:SF7">
    <property type="entry name" value="CASPASE 10"/>
    <property type="match status" value="1"/>
</dbReference>
<reference evidence="7" key="1">
    <citation type="submission" date="2016-10" db="EMBL/GenBank/DDBJ databases">
        <title>Identification and characterization of apoptosis related genes based on the Locusta migratoria transcriptome.</title>
        <authorList>
            <person name="Zhao X."/>
            <person name="Zhang J."/>
        </authorList>
    </citation>
    <scope>NUCLEOTIDE SEQUENCE</scope>
</reference>
<dbReference type="Pfam" id="PF23725">
    <property type="entry name" value="Dredd_N"/>
    <property type="match status" value="1"/>
</dbReference>
<dbReference type="GO" id="GO:0006915">
    <property type="term" value="P:apoptotic process"/>
    <property type="evidence" value="ECO:0007669"/>
    <property type="project" value="UniProtKB-KW"/>
</dbReference>
<dbReference type="EMBL" id="KY056148">
    <property type="protein sequence ID" value="ATX63070.1"/>
    <property type="molecule type" value="mRNA"/>
</dbReference>
<keyword evidence="4" id="KW-1133">Transmembrane helix</keyword>
<evidence type="ECO:0000256" key="1">
    <source>
        <dbReference type="ARBA" id="ARBA00010134"/>
    </source>
</evidence>
<dbReference type="PROSITE" id="PS01122">
    <property type="entry name" value="CASPASE_CYS"/>
    <property type="match status" value="1"/>
</dbReference>
<feature type="transmembrane region" description="Helical" evidence="4">
    <location>
        <begin position="12"/>
        <end position="36"/>
    </location>
</feature>
<dbReference type="InterPro" id="IPR015917">
    <property type="entry name" value="Pept_C14A"/>
</dbReference>
<comment type="similarity">
    <text evidence="1 3">Belongs to the peptidase C14A family.</text>
</comment>
<evidence type="ECO:0000256" key="2">
    <source>
        <dbReference type="ARBA" id="ARBA00022703"/>
    </source>
</evidence>
<dbReference type="InterPro" id="IPR011600">
    <property type="entry name" value="Pept_C14_caspase"/>
</dbReference>
<dbReference type="InterPro" id="IPR056260">
    <property type="entry name" value="Dredd_2nd"/>
</dbReference>
<keyword evidence="4" id="KW-0812">Transmembrane</keyword>
<accession>A0A3Q8C047</accession>
<keyword evidence="4" id="KW-0472">Membrane</keyword>
<evidence type="ECO:0000259" key="6">
    <source>
        <dbReference type="PROSITE" id="PS50208"/>
    </source>
</evidence>
<evidence type="ECO:0000256" key="4">
    <source>
        <dbReference type="SAM" id="Phobius"/>
    </source>
</evidence>
<proteinExistence type="evidence at transcript level"/>
<dbReference type="GO" id="GO:0005737">
    <property type="term" value="C:cytoplasm"/>
    <property type="evidence" value="ECO:0007669"/>
    <property type="project" value="UniProtKB-ARBA"/>
</dbReference>
<dbReference type="PROSITE" id="PS50208">
    <property type="entry name" value="CASPASE_P20"/>
    <property type="match status" value="1"/>
</dbReference>
<dbReference type="SUPFAM" id="SSF52129">
    <property type="entry name" value="Caspase-like"/>
    <property type="match status" value="1"/>
</dbReference>
<dbReference type="GO" id="GO:0051604">
    <property type="term" value="P:protein maturation"/>
    <property type="evidence" value="ECO:0007669"/>
    <property type="project" value="UniProtKB-ARBA"/>
</dbReference>
<keyword evidence="2" id="KW-0053">Apoptosis</keyword>